<protein>
    <submittedName>
        <fullName evidence="1">Uncharacterized protein</fullName>
    </submittedName>
</protein>
<gene>
    <name evidence="1" type="ORF">TGAMA5MH_09494</name>
</gene>
<accession>A0A2K0SZC0</accession>
<evidence type="ECO:0000313" key="2">
    <source>
        <dbReference type="Proteomes" id="UP000236546"/>
    </source>
</evidence>
<dbReference type="EMBL" id="MTYH01000103">
    <property type="protein sequence ID" value="PNP38623.1"/>
    <property type="molecule type" value="Genomic_DNA"/>
</dbReference>
<name>A0A2K0SZC0_9HYPO</name>
<sequence>MGHDSVCILDYVAPEALSELSSLVEQTQLVSNLGNFEDISVRETSAGLSHALAAGKRLVIPKQRPIYNRIGG</sequence>
<evidence type="ECO:0000313" key="1">
    <source>
        <dbReference type="EMBL" id="PNP38623.1"/>
    </source>
</evidence>
<proteinExistence type="predicted"/>
<dbReference type="Proteomes" id="UP000236546">
    <property type="component" value="Unassembled WGS sequence"/>
</dbReference>
<reference evidence="1 2" key="1">
    <citation type="submission" date="2017-02" db="EMBL/GenBank/DDBJ databases">
        <title>Genomes of Trichoderma spp. with biocontrol activity.</title>
        <authorList>
            <person name="Gardiner D."/>
            <person name="Kazan K."/>
            <person name="Vos C."/>
            <person name="Harvey P."/>
        </authorList>
    </citation>
    <scope>NUCLEOTIDE SEQUENCE [LARGE SCALE GENOMIC DNA]</scope>
    <source>
        <strain evidence="1 2">A5MH</strain>
    </source>
</reference>
<dbReference type="AlphaFoldDB" id="A0A2K0SZC0"/>
<comment type="caution">
    <text evidence="1">The sequence shown here is derived from an EMBL/GenBank/DDBJ whole genome shotgun (WGS) entry which is preliminary data.</text>
</comment>
<organism evidence="1 2">
    <name type="scientific">Trichoderma gamsii</name>
    <dbReference type="NCBI Taxonomy" id="398673"/>
    <lineage>
        <taxon>Eukaryota</taxon>
        <taxon>Fungi</taxon>
        <taxon>Dikarya</taxon>
        <taxon>Ascomycota</taxon>
        <taxon>Pezizomycotina</taxon>
        <taxon>Sordariomycetes</taxon>
        <taxon>Hypocreomycetidae</taxon>
        <taxon>Hypocreales</taxon>
        <taxon>Hypocreaceae</taxon>
        <taxon>Trichoderma</taxon>
    </lineage>
</organism>